<name>A0A4Z2G9P2_9TELE</name>
<evidence type="ECO:0000313" key="1">
    <source>
        <dbReference type="EMBL" id="TNN50219.1"/>
    </source>
</evidence>
<comment type="caution">
    <text evidence="1">The sequence shown here is derived from an EMBL/GenBank/DDBJ whole genome shotgun (WGS) entry which is preliminary data.</text>
</comment>
<gene>
    <name evidence="1" type="ORF">EYF80_039591</name>
</gene>
<dbReference type="AlphaFoldDB" id="A0A4Z2G9P2"/>
<evidence type="ECO:0000313" key="2">
    <source>
        <dbReference type="Proteomes" id="UP000314294"/>
    </source>
</evidence>
<accession>A0A4Z2G9P2</accession>
<dbReference type="Proteomes" id="UP000314294">
    <property type="component" value="Unassembled WGS sequence"/>
</dbReference>
<proteinExistence type="predicted"/>
<protein>
    <submittedName>
        <fullName evidence="1">Uncharacterized protein</fullName>
    </submittedName>
</protein>
<organism evidence="1 2">
    <name type="scientific">Liparis tanakae</name>
    <name type="common">Tanaka's snailfish</name>
    <dbReference type="NCBI Taxonomy" id="230148"/>
    <lineage>
        <taxon>Eukaryota</taxon>
        <taxon>Metazoa</taxon>
        <taxon>Chordata</taxon>
        <taxon>Craniata</taxon>
        <taxon>Vertebrata</taxon>
        <taxon>Euteleostomi</taxon>
        <taxon>Actinopterygii</taxon>
        <taxon>Neopterygii</taxon>
        <taxon>Teleostei</taxon>
        <taxon>Neoteleostei</taxon>
        <taxon>Acanthomorphata</taxon>
        <taxon>Eupercaria</taxon>
        <taxon>Perciformes</taxon>
        <taxon>Cottioidei</taxon>
        <taxon>Cottales</taxon>
        <taxon>Liparidae</taxon>
        <taxon>Liparis</taxon>
    </lineage>
</organism>
<sequence length="78" mass="9012">MVNARWINGPADTFNRISTDLIIIIFFWFPAVLPSPQSSTSIHNLNTWPRPSNNMSFCALSSRWQQRSTTRIQRVCCI</sequence>
<keyword evidence="2" id="KW-1185">Reference proteome</keyword>
<reference evidence="1 2" key="1">
    <citation type="submission" date="2019-03" db="EMBL/GenBank/DDBJ databases">
        <title>First draft genome of Liparis tanakae, snailfish: a comprehensive survey of snailfish specific genes.</title>
        <authorList>
            <person name="Kim W."/>
            <person name="Song I."/>
            <person name="Jeong J.-H."/>
            <person name="Kim D."/>
            <person name="Kim S."/>
            <person name="Ryu S."/>
            <person name="Song J.Y."/>
            <person name="Lee S.K."/>
        </authorList>
    </citation>
    <scope>NUCLEOTIDE SEQUENCE [LARGE SCALE GENOMIC DNA]</scope>
    <source>
        <tissue evidence="1">Muscle</tissue>
    </source>
</reference>
<dbReference type="EMBL" id="SRLO01000627">
    <property type="protein sequence ID" value="TNN50219.1"/>
    <property type="molecule type" value="Genomic_DNA"/>
</dbReference>